<evidence type="ECO:0000256" key="3">
    <source>
        <dbReference type="ARBA" id="ARBA00023163"/>
    </source>
</evidence>
<keyword evidence="1" id="KW-0805">Transcription regulation</keyword>
<dbReference type="PANTHER" id="PTHR47893">
    <property type="entry name" value="REGULATORY PROTEIN PCHR"/>
    <property type="match status" value="1"/>
</dbReference>
<dbReference type="PROSITE" id="PS00041">
    <property type="entry name" value="HTH_ARAC_FAMILY_1"/>
    <property type="match status" value="1"/>
</dbReference>
<sequence length="329" mass="36418">MANAYRKIKFTWPEGANDLQIDPLSDDSDSDLLHASTPECDIFFTKIDMSFGISIFRSVHTFKKHSDDGLIEIGKVTSDLSGGSLMVQSVDKGRILHDEMHPNTALEYKCGYDLFRFADRAEMIPSVSQAEDCTMTSLTISHSTLISLLGADCVERMLSALGLLPSPKVLVHPMPASVSRHLHELIPTGMTGPLRRLVCQARALEYLSALLTHLGCAENGEENSPSRRRARKVFDMLSQVPGKLPSLDEIAAEFNVSARTLNAEFKAAYGQPIHTLMTDLRLNEAHAAIKASTIPLKTLAQQLGYTHTHHFLTAFRRKFGYPPSALRKK</sequence>
<dbReference type="GO" id="GO:0043565">
    <property type="term" value="F:sequence-specific DNA binding"/>
    <property type="evidence" value="ECO:0007669"/>
    <property type="project" value="InterPro"/>
</dbReference>
<dbReference type="AlphaFoldDB" id="A0A7C9UX79"/>
<keyword evidence="2" id="KW-0238">DNA-binding</keyword>
<dbReference type="PANTHER" id="PTHR47893:SF1">
    <property type="entry name" value="REGULATORY PROTEIN PCHR"/>
    <property type="match status" value="1"/>
</dbReference>
<evidence type="ECO:0000256" key="2">
    <source>
        <dbReference type="ARBA" id="ARBA00023125"/>
    </source>
</evidence>
<dbReference type="InterPro" id="IPR018060">
    <property type="entry name" value="HTH_AraC"/>
</dbReference>
<dbReference type="EMBL" id="JAAIYP010000038">
    <property type="protein sequence ID" value="NFV80890.1"/>
    <property type="molecule type" value="Genomic_DNA"/>
</dbReference>
<dbReference type="InterPro" id="IPR018062">
    <property type="entry name" value="HTH_AraC-typ_CS"/>
</dbReference>
<evidence type="ECO:0000259" key="4">
    <source>
        <dbReference type="PROSITE" id="PS01124"/>
    </source>
</evidence>
<evidence type="ECO:0000313" key="6">
    <source>
        <dbReference type="Proteomes" id="UP000480684"/>
    </source>
</evidence>
<dbReference type="SMART" id="SM00342">
    <property type="entry name" value="HTH_ARAC"/>
    <property type="match status" value="1"/>
</dbReference>
<keyword evidence="3" id="KW-0804">Transcription</keyword>
<dbReference type="Pfam" id="PF12833">
    <property type="entry name" value="HTH_18"/>
    <property type="match status" value="1"/>
</dbReference>
<accession>A0A7C9UX79</accession>
<comment type="caution">
    <text evidence="5">The sequence shown here is derived from an EMBL/GenBank/DDBJ whole genome shotgun (WGS) entry which is preliminary data.</text>
</comment>
<feature type="domain" description="HTH araC/xylS-type" evidence="4">
    <location>
        <begin position="231"/>
        <end position="329"/>
    </location>
</feature>
<dbReference type="SUPFAM" id="SSF46689">
    <property type="entry name" value="Homeodomain-like"/>
    <property type="match status" value="1"/>
</dbReference>
<dbReference type="Gene3D" id="1.10.10.60">
    <property type="entry name" value="Homeodomain-like"/>
    <property type="match status" value="1"/>
</dbReference>
<proteinExistence type="predicted"/>
<keyword evidence="6" id="KW-1185">Reference proteome</keyword>
<dbReference type="Proteomes" id="UP000480684">
    <property type="component" value="Unassembled WGS sequence"/>
</dbReference>
<dbReference type="InterPro" id="IPR053142">
    <property type="entry name" value="PchR_regulatory_protein"/>
</dbReference>
<reference evidence="5 6" key="1">
    <citation type="submission" date="2020-02" db="EMBL/GenBank/DDBJ databases">
        <authorList>
            <person name="Dziuba M."/>
            <person name="Kuznetsov B."/>
            <person name="Mardanov A."/>
            <person name="Ravin N."/>
            <person name="Grouzdev D."/>
        </authorList>
    </citation>
    <scope>NUCLEOTIDE SEQUENCE [LARGE SCALE GENOMIC DNA]</scope>
    <source>
        <strain evidence="5 6">SpK</strain>
    </source>
</reference>
<protein>
    <submittedName>
        <fullName evidence="5">Helix-turn-helix transcriptional regulator</fullName>
    </submittedName>
</protein>
<evidence type="ECO:0000256" key="1">
    <source>
        <dbReference type="ARBA" id="ARBA00023015"/>
    </source>
</evidence>
<organism evidence="5 6">
    <name type="scientific">Magnetospirillum aberrantis SpK</name>
    <dbReference type="NCBI Taxonomy" id="908842"/>
    <lineage>
        <taxon>Bacteria</taxon>
        <taxon>Pseudomonadati</taxon>
        <taxon>Pseudomonadota</taxon>
        <taxon>Alphaproteobacteria</taxon>
        <taxon>Rhodospirillales</taxon>
        <taxon>Rhodospirillaceae</taxon>
        <taxon>Magnetospirillum</taxon>
    </lineage>
</organism>
<dbReference type="PROSITE" id="PS01124">
    <property type="entry name" value="HTH_ARAC_FAMILY_2"/>
    <property type="match status" value="1"/>
</dbReference>
<gene>
    <name evidence="5" type="ORF">G4223_12285</name>
</gene>
<dbReference type="InterPro" id="IPR009057">
    <property type="entry name" value="Homeodomain-like_sf"/>
</dbReference>
<name>A0A7C9UX79_9PROT</name>
<dbReference type="RefSeq" id="WP_163679921.1">
    <property type="nucleotide sequence ID" value="NZ_JAAIYP010000038.1"/>
</dbReference>
<evidence type="ECO:0000313" key="5">
    <source>
        <dbReference type="EMBL" id="NFV80890.1"/>
    </source>
</evidence>
<dbReference type="GO" id="GO:0003700">
    <property type="term" value="F:DNA-binding transcription factor activity"/>
    <property type="evidence" value="ECO:0007669"/>
    <property type="project" value="InterPro"/>
</dbReference>